<gene>
    <name evidence="1" type="ORF">OWV82_015934</name>
</gene>
<accession>A0ACC1XQX5</accession>
<keyword evidence="2" id="KW-1185">Reference proteome</keyword>
<name>A0ACC1XQX5_MELAZ</name>
<organism evidence="1 2">
    <name type="scientific">Melia azedarach</name>
    <name type="common">Chinaberry tree</name>
    <dbReference type="NCBI Taxonomy" id="155640"/>
    <lineage>
        <taxon>Eukaryota</taxon>
        <taxon>Viridiplantae</taxon>
        <taxon>Streptophyta</taxon>
        <taxon>Embryophyta</taxon>
        <taxon>Tracheophyta</taxon>
        <taxon>Spermatophyta</taxon>
        <taxon>Magnoliopsida</taxon>
        <taxon>eudicotyledons</taxon>
        <taxon>Gunneridae</taxon>
        <taxon>Pentapetalae</taxon>
        <taxon>rosids</taxon>
        <taxon>malvids</taxon>
        <taxon>Sapindales</taxon>
        <taxon>Meliaceae</taxon>
        <taxon>Melia</taxon>
    </lineage>
</organism>
<evidence type="ECO:0000313" key="1">
    <source>
        <dbReference type="EMBL" id="KAJ4713901.1"/>
    </source>
</evidence>
<comment type="caution">
    <text evidence="1">The sequence shown here is derived from an EMBL/GenBank/DDBJ whole genome shotgun (WGS) entry which is preliminary data.</text>
</comment>
<sequence length="375" mass="41761">MDKRARMIRSGSKQQRLSLAELMVVLILSCWSGGVESQLVKGMFVFGDSLVDVGNNNFLYSFARSNYFPYGIDFDSGPTGRFSNGKTFVDSLGRMLGLAYPPAFIDPCSMGPRLLGGVNYASAAAGILEETGRHYGERHSLKQQVENFESTLMELRSIIDAKNLTYYLSKSMAVLVFGSNDYINNYLMPPDYSSSFTYTPRQFSKLLIGHYAPQILALYNLGLRKFFICGIGPLGCIPNQRAKGQAAPGKCVDNVNKMVRMFNEELKSLVDLLNKRRLDSGIFVYGNTFDAVMDIINKPEAFGFISADVGCCGMGKNKGEITCLPFGFPCLNRNKYVFWDAYHPTEAVNDILAQRVVFGSTSYSYPMNVFNMTLH</sequence>
<dbReference type="Proteomes" id="UP001164539">
    <property type="component" value="Chromosome 8"/>
</dbReference>
<protein>
    <submittedName>
        <fullName evidence="1">GDSL esterase/lipase</fullName>
    </submittedName>
</protein>
<reference evidence="1 2" key="1">
    <citation type="journal article" date="2023" name="Science">
        <title>Complex scaffold remodeling in plant triterpene biosynthesis.</title>
        <authorList>
            <person name="De La Pena R."/>
            <person name="Hodgson H."/>
            <person name="Liu J.C."/>
            <person name="Stephenson M.J."/>
            <person name="Martin A.C."/>
            <person name="Owen C."/>
            <person name="Harkess A."/>
            <person name="Leebens-Mack J."/>
            <person name="Jimenez L.E."/>
            <person name="Osbourn A."/>
            <person name="Sattely E.S."/>
        </authorList>
    </citation>
    <scope>NUCLEOTIDE SEQUENCE [LARGE SCALE GENOMIC DNA]</scope>
    <source>
        <strain evidence="2">cv. JPN11</strain>
        <tissue evidence="1">Leaf</tissue>
    </source>
</reference>
<dbReference type="EMBL" id="CM051401">
    <property type="protein sequence ID" value="KAJ4713901.1"/>
    <property type="molecule type" value="Genomic_DNA"/>
</dbReference>
<proteinExistence type="predicted"/>
<evidence type="ECO:0000313" key="2">
    <source>
        <dbReference type="Proteomes" id="UP001164539"/>
    </source>
</evidence>